<proteinExistence type="predicted"/>
<dbReference type="Proteomes" id="UP001064048">
    <property type="component" value="Chromosome 10"/>
</dbReference>
<protein>
    <submittedName>
        <fullName evidence="1">Uncharacterized protein</fullName>
    </submittedName>
</protein>
<evidence type="ECO:0000313" key="2">
    <source>
        <dbReference type="Proteomes" id="UP001064048"/>
    </source>
</evidence>
<reference evidence="1 2" key="1">
    <citation type="journal article" date="2022" name="Genome Biol. Evol.">
        <title>The Spruce Budworm Genome: Reconstructing the Evolutionary History of Antifreeze Proteins.</title>
        <authorList>
            <person name="Beliveau C."/>
            <person name="Gagne P."/>
            <person name="Picq S."/>
            <person name="Vernygora O."/>
            <person name="Keeling C.I."/>
            <person name="Pinkney K."/>
            <person name="Doucet D."/>
            <person name="Wen F."/>
            <person name="Johnston J.S."/>
            <person name="Maaroufi H."/>
            <person name="Boyle B."/>
            <person name="Laroche J."/>
            <person name="Dewar K."/>
            <person name="Juretic N."/>
            <person name="Blackburn G."/>
            <person name="Nisole A."/>
            <person name="Brunet B."/>
            <person name="Brandao M."/>
            <person name="Lumley L."/>
            <person name="Duan J."/>
            <person name="Quan G."/>
            <person name="Lucarotti C.J."/>
            <person name="Roe A.D."/>
            <person name="Sperling F.A.H."/>
            <person name="Levesque R.C."/>
            <person name="Cusson M."/>
        </authorList>
    </citation>
    <scope>NUCLEOTIDE SEQUENCE [LARGE SCALE GENOMIC DNA]</scope>
    <source>
        <strain evidence="1">Glfc:IPQL:Cfum</strain>
    </source>
</reference>
<gene>
    <name evidence="1" type="ORF">MSG28_006252</name>
</gene>
<dbReference type="EMBL" id="CM046110">
    <property type="protein sequence ID" value="KAI8422408.1"/>
    <property type="molecule type" value="Genomic_DNA"/>
</dbReference>
<keyword evidence="2" id="KW-1185">Reference proteome</keyword>
<name>A0ACC0JE43_CHOFU</name>
<accession>A0ACC0JE43</accession>
<organism evidence="1 2">
    <name type="scientific">Choristoneura fumiferana</name>
    <name type="common">Spruce budworm moth</name>
    <name type="synonym">Archips fumiferana</name>
    <dbReference type="NCBI Taxonomy" id="7141"/>
    <lineage>
        <taxon>Eukaryota</taxon>
        <taxon>Metazoa</taxon>
        <taxon>Ecdysozoa</taxon>
        <taxon>Arthropoda</taxon>
        <taxon>Hexapoda</taxon>
        <taxon>Insecta</taxon>
        <taxon>Pterygota</taxon>
        <taxon>Neoptera</taxon>
        <taxon>Endopterygota</taxon>
        <taxon>Lepidoptera</taxon>
        <taxon>Glossata</taxon>
        <taxon>Ditrysia</taxon>
        <taxon>Tortricoidea</taxon>
        <taxon>Tortricidae</taxon>
        <taxon>Tortricinae</taxon>
        <taxon>Choristoneura</taxon>
    </lineage>
</organism>
<comment type="caution">
    <text evidence="1">The sequence shown here is derived from an EMBL/GenBank/DDBJ whole genome shotgun (WGS) entry which is preliminary data.</text>
</comment>
<sequence>MLSSLKFKIKSIPVNYNVKFLTNDDSVQVKNGDFKSYKYETKKKADESVYDTAKRSFCERRGGHWSAVKPRQIKQLETKFRERSAVFCDWLNDCLIVIVFSSGAIAYLTVKPNTLDVTQILFDRYVVGKLSGQAVSGVAFCKSHLLFTHTDRTATLLTFGKGMLSAQPCRIRDRDPHIQTVELGGSRRTERRVSWCETPAVTRVLVWGAAAVEPAPWSPVLEDHANMHLYQIKGQQMNLIAYHQLENETLLAEISRNNDNVIHIVEQTHELPSAALRAARLSPCEAATRAPLPAPGRAARRAPCGRRLLAACIDGSLHIVATEVWWCGALLVAGEEGARLHGTQGQRTERDRGAGRASNGLLVWEYSEKEYYPRVGARGAGAAGEARAQAALGTYLAPSANTDARLCVDLSSWDLCCDARWAARRARLPALAAEAAALAHHTARLPQVVVAGPVLRRALGGSARAPAALAAEAAALAHHTARLPAGRYIPVVAGPVLRRALAARRARLPALAAEAAALAHHTARLPAGRYTYQSSREARAPARAGRGAPARWSHARRPRLAHHTARLPQSSRDLCCDGCLPALAAEAAALAHHTARLPAGRYTYQSSRDLCCDARWAARRARLPALAAEAAALAHHTARLPAESVCSESCSQCSSCSGSDDESSASRGSRARPPPLPRVPLPLLPVPPAPDNPPPATSIRPNLHQYLEKNNTIWNTDVREKKWPSLENVLKQNVEVIPRPLEDKLASVHFRHLFQTELREDAPNMYRYHGNYRPGSAGERAVKFDNGAYERSNRPPGEKNKVKFSDTVTIAVVAAAPIALQRVEVPVVYNTAHLSSVAEACPAPGKRRLVPGTNIPYPQVPENIRTQQAQFQKDNDLPVFLKGGPLDGILYRLTVALCMLGIVGFGHTIYIHAVKKD</sequence>
<evidence type="ECO:0000313" key="1">
    <source>
        <dbReference type="EMBL" id="KAI8422408.1"/>
    </source>
</evidence>